<name>A0AAE0AWZ3_9ROSI</name>
<organism evidence="2 3">
    <name type="scientific">Dipteronia sinensis</name>
    <dbReference type="NCBI Taxonomy" id="43782"/>
    <lineage>
        <taxon>Eukaryota</taxon>
        <taxon>Viridiplantae</taxon>
        <taxon>Streptophyta</taxon>
        <taxon>Embryophyta</taxon>
        <taxon>Tracheophyta</taxon>
        <taxon>Spermatophyta</taxon>
        <taxon>Magnoliopsida</taxon>
        <taxon>eudicotyledons</taxon>
        <taxon>Gunneridae</taxon>
        <taxon>Pentapetalae</taxon>
        <taxon>rosids</taxon>
        <taxon>malvids</taxon>
        <taxon>Sapindales</taxon>
        <taxon>Sapindaceae</taxon>
        <taxon>Hippocastanoideae</taxon>
        <taxon>Acereae</taxon>
        <taxon>Dipteronia</taxon>
    </lineage>
</organism>
<reference evidence="2" key="1">
    <citation type="journal article" date="2023" name="Plant J.">
        <title>Genome sequences and population genomics provide insights into the demographic history, inbreeding, and mutation load of two 'living fossil' tree species of Dipteronia.</title>
        <authorList>
            <person name="Feng Y."/>
            <person name="Comes H.P."/>
            <person name="Chen J."/>
            <person name="Zhu S."/>
            <person name="Lu R."/>
            <person name="Zhang X."/>
            <person name="Li P."/>
            <person name="Qiu J."/>
            <person name="Olsen K.M."/>
            <person name="Qiu Y."/>
        </authorList>
    </citation>
    <scope>NUCLEOTIDE SEQUENCE</scope>
    <source>
        <strain evidence="2">NBL</strain>
    </source>
</reference>
<keyword evidence="1" id="KW-1133">Transmembrane helix</keyword>
<feature type="transmembrane region" description="Helical" evidence="1">
    <location>
        <begin position="6"/>
        <end position="22"/>
    </location>
</feature>
<keyword evidence="1" id="KW-0472">Membrane</keyword>
<sequence length="102" mass="11302">MDVEVVNFMYVVVGGGLVYGMADPMPLDRPWKRVAWWFKHHCKGSRDQISVMLLNLKEACVDSRPVKLSKLVAWCPPSCGAYKFNVDGSVRSSPGWVGMGGV</sequence>
<keyword evidence="3" id="KW-1185">Reference proteome</keyword>
<evidence type="ECO:0000256" key="1">
    <source>
        <dbReference type="SAM" id="Phobius"/>
    </source>
</evidence>
<dbReference type="EMBL" id="JANJYJ010000002">
    <property type="protein sequence ID" value="KAK3225823.1"/>
    <property type="molecule type" value="Genomic_DNA"/>
</dbReference>
<evidence type="ECO:0000313" key="2">
    <source>
        <dbReference type="EMBL" id="KAK3225823.1"/>
    </source>
</evidence>
<dbReference type="Proteomes" id="UP001281410">
    <property type="component" value="Unassembled WGS sequence"/>
</dbReference>
<proteinExistence type="predicted"/>
<evidence type="ECO:0000313" key="3">
    <source>
        <dbReference type="Proteomes" id="UP001281410"/>
    </source>
</evidence>
<comment type="caution">
    <text evidence="2">The sequence shown here is derived from an EMBL/GenBank/DDBJ whole genome shotgun (WGS) entry which is preliminary data.</text>
</comment>
<gene>
    <name evidence="2" type="ORF">Dsin_005685</name>
</gene>
<protein>
    <submittedName>
        <fullName evidence="2">Uncharacterized protein</fullName>
    </submittedName>
</protein>
<dbReference type="AlphaFoldDB" id="A0AAE0AWZ3"/>
<keyword evidence="1" id="KW-0812">Transmembrane</keyword>
<accession>A0AAE0AWZ3</accession>